<dbReference type="SUPFAM" id="SSF55620">
    <property type="entry name" value="Tetrahydrobiopterin biosynthesis enzymes-like"/>
    <property type="match status" value="1"/>
</dbReference>
<dbReference type="EMBL" id="RQTK01001339">
    <property type="protein sequence ID" value="RUS70756.1"/>
    <property type="molecule type" value="Genomic_DNA"/>
</dbReference>
<organism evidence="9 10">
    <name type="scientific">Elysia chlorotica</name>
    <name type="common">Eastern emerald elysia</name>
    <name type="synonym">Sea slug</name>
    <dbReference type="NCBI Taxonomy" id="188477"/>
    <lineage>
        <taxon>Eukaryota</taxon>
        <taxon>Metazoa</taxon>
        <taxon>Spiralia</taxon>
        <taxon>Lophotrochozoa</taxon>
        <taxon>Mollusca</taxon>
        <taxon>Gastropoda</taxon>
        <taxon>Heterobranchia</taxon>
        <taxon>Euthyneura</taxon>
        <taxon>Panpulmonata</taxon>
        <taxon>Sacoglossa</taxon>
        <taxon>Placobranchoidea</taxon>
        <taxon>Plakobranchidae</taxon>
        <taxon>Elysia</taxon>
    </lineage>
</organism>
<dbReference type="PANTHER" id="PTHR11109">
    <property type="entry name" value="GTP CYCLOHYDROLASE I"/>
    <property type="match status" value="1"/>
</dbReference>
<dbReference type="OrthoDB" id="4966at2759"/>
<dbReference type="GO" id="GO:0005525">
    <property type="term" value="F:GTP binding"/>
    <property type="evidence" value="ECO:0007669"/>
    <property type="project" value="UniProtKB-KW"/>
</dbReference>
<evidence type="ECO:0000256" key="1">
    <source>
        <dbReference type="ARBA" id="ARBA00008085"/>
    </source>
</evidence>
<dbReference type="AlphaFoldDB" id="A0A433SNI5"/>
<evidence type="ECO:0000256" key="5">
    <source>
        <dbReference type="ARBA" id="ARBA00023134"/>
    </source>
</evidence>
<dbReference type="GO" id="GO:0046654">
    <property type="term" value="P:tetrahydrofolate biosynthetic process"/>
    <property type="evidence" value="ECO:0007669"/>
    <property type="project" value="InterPro"/>
</dbReference>
<feature type="region of interest" description="Disordered" evidence="7">
    <location>
        <begin position="34"/>
        <end position="63"/>
    </location>
</feature>
<feature type="domain" description="GTP cyclohydrolase I" evidence="8">
    <location>
        <begin position="177"/>
        <end position="218"/>
    </location>
</feature>
<dbReference type="Gene3D" id="1.10.286.10">
    <property type="match status" value="1"/>
</dbReference>
<accession>A0A433SNI5</accession>
<dbReference type="FunFam" id="1.10.286.10:FF:000003">
    <property type="entry name" value="GTP cyclohydrolase 1"/>
    <property type="match status" value="1"/>
</dbReference>
<comment type="similarity">
    <text evidence="1">Belongs to the GTP cyclohydrolase I family.</text>
</comment>
<feature type="compositionally biased region" description="Polar residues" evidence="7">
    <location>
        <begin position="34"/>
        <end position="54"/>
    </location>
</feature>
<dbReference type="InterPro" id="IPR020602">
    <property type="entry name" value="GTP_CycHdrlase_I_dom"/>
</dbReference>
<sequence>MCDHFRPTVPDPNIEVEETLRRLTLVNQTPLSKPNLISRSRSASEASPLQSETTPDSEERKTNTDMESLFGAGVNGNASLYKEYHNSNDEHSTNNGETDQINDLPQKFHSTESSAVSKSTVSRTIALKCQPHVTSEENHQNGDIRATESDLDRIRDSKKKMPKSISLNDDEIAADMASHYREIIEQIGEDPTRQGLLKTPERAAKALMFFTKGYKENIAGWCTLTNTLLYRHAILTVTSFKTNI</sequence>
<dbReference type="Pfam" id="PF01227">
    <property type="entry name" value="GTP_cyclohydroI"/>
    <property type="match status" value="1"/>
</dbReference>
<dbReference type="GO" id="GO:0005737">
    <property type="term" value="C:cytoplasm"/>
    <property type="evidence" value="ECO:0007669"/>
    <property type="project" value="TreeGrafter"/>
</dbReference>
<keyword evidence="4" id="KW-0378">Hydrolase</keyword>
<keyword evidence="10" id="KW-1185">Reference proteome</keyword>
<dbReference type="InterPro" id="IPR043134">
    <property type="entry name" value="GTP-CH-I_N"/>
</dbReference>
<evidence type="ECO:0000256" key="3">
    <source>
        <dbReference type="ARBA" id="ARBA00022741"/>
    </source>
</evidence>
<evidence type="ECO:0000256" key="2">
    <source>
        <dbReference type="ARBA" id="ARBA00017272"/>
    </source>
</evidence>
<dbReference type="PANTHER" id="PTHR11109:SF7">
    <property type="entry name" value="GTP CYCLOHYDROLASE 1"/>
    <property type="match status" value="1"/>
</dbReference>
<keyword evidence="3" id="KW-0547">Nucleotide-binding</keyword>
<protein>
    <recommendedName>
        <fullName evidence="2">GTP cyclohydrolase 1</fullName>
    </recommendedName>
    <alternativeName>
        <fullName evidence="6">GTP cyclohydrolase I</fullName>
    </alternativeName>
</protein>
<dbReference type="Proteomes" id="UP000271974">
    <property type="component" value="Unassembled WGS sequence"/>
</dbReference>
<dbReference type="GO" id="GO:0006729">
    <property type="term" value="P:tetrahydrobiopterin biosynthetic process"/>
    <property type="evidence" value="ECO:0007669"/>
    <property type="project" value="TreeGrafter"/>
</dbReference>
<evidence type="ECO:0000256" key="7">
    <source>
        <dbReference type="SAM" id="MobiDB-lite"/>
    </source>
</evidence>
<comment type="caution">
    <text evidence="9">The sequence shown here is derived from an EMBL/GenBank/DDBJ whole genome shotgun (WGS) entry which is preliminary data.</text>
</comment>
<evidence type="ECO:0000256" key="6">
    <source>
        <dbReference type="ARBA" id="ARBA00030854"/>
    </source>
</evidence>
<evidence type="ECO:0000313" key="9">
    <source>
        <dbReference type="EMBL" id="RUS70756.1"/>
    </source>
</evidence>
<proteinExistence type="inferred from homology"/>
<reference evidence="9 10" key="1">
    <citation type="submission" date="2019-01" db="EMBL/GenBank/DDBJ databases">
        <title>A draft genome assembly of the solar-powered sea slug Elysia chlorotica.</title>
        <authorList>
            <person name="Cai H."/>
            <person name="Li Q."/>
            <person name="Fang X."/>
            <person name="Li J."/>
            <person name="Curtis N.E."/>
            <person name="Altenburger A."/>
            <person name="Shibata T."/>
            <person name="Feng M."/>
            <person name="Maeda T."/>
            <person name="Schwartz J.A."/>
            <person name="Shigenobu S."/>
            <person name="Lundholm N."/>
            <person name="Nishiyama T."/>
            <person name="Yang H."/>
            <person name="Hasebe M."/>
            <person name="Li S."/>
            <person name="Pierce S.K."/>
            <person name="Wang J."/>
        </authorList>
    </citation>
    <scope>NUCLEOTIDE SEQUENCE [LARGE SCALE GENOMIC DNA]</scope>
    <source>
        <strain evidence="9">EC2010</strain>
        <tissue evidence="9">Whole organism of an adult</tissue>
    </source>
</reference>
<dbReference type="InterPro" id="IPR001474">
    <property type="entry name" value="GTP_CycHdrlase_I"/>
</dbReference>
<dbReference type="STRING" id="188477.A0A433SNI5"/>
<evidence type="ECO:0000313" key="10">
    <source>
        <dbReference type="Proteomes" id="UP000271974"/>
    </source>
</evidence>
<evidence type="ECO:0000256" key="4">
    <source>
        <dbReference type="ARBA" id="ARBA00022801"/>
    </source>
</evidence>
<name>A0A433SNI5_ELYCH</name>
<dbReference type="GO" id="GO:0008270">
    <property type="term" value="F:zinc ion binding"/>
    <property type="evidence" value="ECO:0007669"/>
    <property type="project" value="TreeGrafter"/>
</dbReference>
<gene>
    <name evidence="9" type="ORF">EGW08_021475</name>
</gene>
<evidence type="ECO:0000259" key="8">
    <source>
        <dbReference type="Pfam" id="PF01227"/>
    </source>
</evidence>
<dbReference type="GO" id="GO:0003934">
    <property type="term" value="F:GTP cyclohydrolase I activity"/>
    <property type="evidence" value="ECO:0007669"/>
    <property type="project" value="InterPro"/>
</dbReference>
<keyword evidence="5" id="KW-0342">GTP-binding</keyword>